<dbReference type="SUPFAM" id="SSF50978">
    <property type="entry name" value="WD40 repeat-like"/>
    <property type="match status" value="1"/>
</dbReference>
<dbReference type="PANTHER" id="PTHR46947:SF1">
    <property type="entry name" value="WD REPEAT-CONTAINING PROTEIN 73"/>
    <property type="match status" value="1"/>
</dbReference>
<dbReference type="InterPro" id="IPR015943">
    <property type="entry name" value="WD40/YVTN_repeat-like_dom_sf"/>
</dbReference>
<dbReference type="GO" id="GO:0000922">
    <property type="term" value="C:spindle pole"/>
    <property type="evidence" value="ECO:0007669"/>
    <property type="project" value="TreeGrafter"/>
</dbReference>
<keyword evidence="3" id="KW-1185">Reference proteome</keyword>
<dbReference type="GO" id="GO:0031122">
    <property type="term" value="P:cytoplasmic microtubule organization"/>
    <property type="evidence" value="ECO:0007669"/>
    <property type="project" value="TreeGrafter"/>
</dbReference>
<evidence type="ECO:0000313" key="2">
    <source>
        <dbReference type="Ensembl" id="ENSMUNP00000028886.1"/>
    </source>
</evidence>
<organism evidence="2 3">
    <name type="scientific">Melopsittacus undulatus</name>
    <name type="common">Budgerigar</name>
    <name type="synonym">Psittacus undulatus</name>
    <dbReference type="NCBI Taxonomy" id="13146"/>
    <lineage>
        <taxon>Eukaryota</taxon>
        <taxon>Metazoa</taxon>
        <taxon>Chordata</taxon>
        <taxon>Craniata</taxon>
        <taxon>Vertebrata</taxon>
        <taxon>Euteleostomi</taxon>
        <taxon>Archelosauria</taxon>
        <taxon>Archosauria</taxon>
        <taxon>Dinosauria</taxon>
        <taxon>Saurischia</taxon>
        <taxon>Theropoda</taxon>
        <taxon>Coelurosauria</taxon>
        <taxon>Aves</taxon>
        <taxon>Neognathae</taxon>
        <taxon>Neoaves</taxon>
        <taxon>Telluraves</taxon>
        <taxon>Australaves</taxon>
        <taxon>Psittaciformes</taxon>
        <taxon>Psittaculidae</taxon>
        <taxon>Melopsittacus</taxon>
    </lineage>
</organism>
<dbReference type="GO" id="GO:0005829">
    <property type="term" value="C:cytosol"/>
    <property type="evidence" value="ECO:0007669"/>
    <property type="project" value="TreeGrafter"/>
</dbReference>
<evidence type="ECO:0000313" key="3">
    <source>
        <dbReference type="Proteomes" id="UP000694405"/>
    </source>
</evidence>
<reference evidence="2" key="3">
    <citation type="submission" date="2025-09" db="UniProtKB">
        <authorList>
            <consortium name="Ensembl"/>
        </authorList>
    </citation>
    <scope>IDENTIFICATION</scope>
</reference>
<dbReference type="Ensembl" id="ENSMUNT00000030787.1">
    <property type="protein sequence ID" value="ENSMUNP00000028886.1"/>
    <property type="gene ID" value="ENSMUNG00000018347.1"/>
</dbReference>
<dbReference type="AlphaFoldDB" id="A0A8V5H8V7"/>
<sequence>DTGKNEILQLLPPPPIREVVTKSLFPEREFKLECGGFSDRPIYSLKCVPGTSLLVTSGPPDSSLQLWKVSAEDSMGSHKSRAERQSPLPQPAAHTGGASQGHSALKATPGARLRQMLLTPPEMLLSFLAPSSSEELSGLAFLDCNTLLLCCANGQLYLGDVRQPEAPLEAVSVPWELGDERWCMGVRQTAPGSASSSHPIACLSNRGHITLTDVRKPSEHLASAKCSVPSPSPNAEFLCVSWAPALEGCLAISGFDGAVHVYDTGSWDSSSSPAQPTFVHKGHMFGEEDSNGEPPLLTAHTWHPQKPRTLLSAASDGTLHIWDWVQPKGTRG</sequence>
<proteinExistence type="predicted"/>
<dbReference type="PANTHER" id="PTHR46947">
    <property type="entry name" value="WD REPEAT-CONTAINING PROTEIN 73"/>
    <property type="match status" value="1"/>
</dbReference>
<dbReference type="SMART" id="SM00320">
    <property type="entry name" value="WD40"/>
    <property type="match status" value="3"/>
</dbReference>
<evidence type="ECO:0000256" key="1">
    <source>
        <dbReference type="SAM" id="MobiDB-lite"/>
    </source>
</evidence>
<reference evidence="2" key="2">
    <citation type="submission" date="2025-08" db="UniProtKB">
        <authorList>
            <consortium name="Ensembl"/>
        </authorList>
    </citation>
    <scope>IDENTIFICATION</scope>
</reference>
<protein>
    <submittedName>
        <fullName evidence="2">Uncharacterized protein</fullName>
    </submittedName>
</protein>
<dbReference type="InterPro" id="IPR001680">
    <property type="entry name" value="WD40_rpt"/>
</dbReference>
<dbReference type="InterPro" id="IPR036322">
    <property type="entry name" value="WD40_repeat_dom_sf"/>
</dbReference>
<dbReference type="Proteomes" id="UP000694405">
    <property type="component" value="Chromosome 2"/>
</dbReference>
<accession>A0A8V5H8V7</accession>
<dbReference type="InterPro" id="IPR042795">
    <property type="entry name" value="Wdr73"/>
</dbReference>
<dbReference type="Gene3D" id="2.130.10.10">
    <property type="entry name" value="YVTN repeat-like/Quinoprotein amine dehydrogenase"/>
    <property type="match status" value="1"/>
</dbReference>
<feature type="region of interest" description="Disordered" evidence="1">
    <location>
        <begin position="75"/>
        <end position="106"/>
    </location>
</feature>
<reference evidence="2" key="1">
    <citation type="submission" date="2020-03" db="EMBL/GenBank/DDBJ databases">
        <title>Melopsittacus undulatus (budgerigar) genome, bMelUnd1, maternal haplotype with Z.</title>
        <authorList>
            <person name="Gedman G."/>
            <person name="Mountcastle J."/>
            <person name="Haase B."/>
            <person name="Formenti G."/>
            <person name="Wright T."/>
            <person name="Apodaca J."/>
            <person name="Pelan S."/>
            <person name="Chow W."/>
            <person name="Rhie A."/>
            <person name="Howe K."/>
            <person name="Fedrigo O."/>
            <person name="Jarvis E.D."/>
        </authorList>
    </citation>
    <scope>NUCLEOTIDE SEQUENCE [LARGE SCALE GENOMIC DNA]</scope>
</reference>
<name>A0A8V5H8V7_MELUD</name>